<sequence>MSDVINFRVGIDVGTNSVGLAAIEIGPDNLPSKILNSVVFTHDGGVDPQNRKTAATRLAVSGVARRTRRLIRRRKQRLRALDVFLQSHGYPCPNLEEFDDPHFPWHARAQLVSEPVAQEELPELFSVAIRHIARHRGWRNPYSRVESLHLPTPPSEELNNLKNRLIEETGVVLDEDATPAEIITEVISDMRKIRGPEGILGGKLRQSDNANEIRKIGEVQGLDSSFINDVIDHVFAAESPKGSSAKRAGKDELPGQHDKFRAEKAHPAFQEFRIVSVVANLRIKDLETGSIRKLTRDEMDTVVTYLMNASAEDSVTWDDVATKLEISRDCLSGTASPGPDGDRPYLIPPTNTTNQRILESKLKPLIAFWKNADLDTRSTLINEMSNSSEITDDSPGAEEVHDFLTSLADTELEKLSTISLPAGRAAYSVDSLQRLSRRMLNDGVDLFTARKLEFDVPDDWRPSAAPIGDPVGNPGVDRVLKIVNRWLMNVTDKWGVPATVNIEHIRGGFGSEAMAREYEREVGQRFKRNQMIIAKIQKDNDISGPVRSADITRYLAVKRQNGACAYCGTTISLGTCEMDHIVPRKGQGSTNSRSNLLATCRSCNHSKGNRLFNLWAKEQNNPNISFEKAKDRITFWIKDDGLSPKQWNQFKRDIIMRLGRVTEDDELDSRSIESVAWMARELRHRIESHYLSTGSDTKVNVFKGMITSEARKASGFEMQVEMIGDRGKTRLDRRHHAMDACTIALMSPYVAQVLAERINLREYQQLTRERFTWKEYRGKDETHRISYGKWLNSMNRLLVLFNEALRSDSIPIMEDLRLRLGNGTAHDATIHKFGKKRLGDAWSFEDIDKASTPQMWLALTRCSDFDQKDGLPENPERTIRVKDVYYTADDELELFRTKAALLSVRGGYAEIGNTIHHARIYRINGKKISYAMVRVFAVDLHKHRHEDLFNVVLPPESISIRTAAPKIKQALADGTAEYLGWVVAGDEIEIIPSDPKAFAKGAIGELFEDFPGLTRFKLVGFDSPSKLRLRPVKLSSEGLNDNFTSGSHDIIAKAGWRPEINVVFSKAQVRVIRRTTLGNIRNTSSSHLPSSWQV</sequence>
<keyword evidence="2 12" id="KW-0540">Nuclease</keyword>
<evidence type="ECO:0000256" key="3">
    <source>
        <dbReference type="ARBA" id="ARBA00022723"/>
    </source>
</evidence>
<evidence type="ECO:0000256" key="8">
    <source>
        <dbReference type="ARBA" id="ARBA00023118"/>
    </source>
</evidence>
<accession>A0A6H2ENB6</accession>
<evidence type="ECO:0000256" key="2">
    <source>
        <dbReference type="ARBA" id="ARBA00022722"/>
    </source>
</evidence>
<dbReference type="GO" id="GO:0003723">
    <property type="term" value="F:RNA binding"/>
    <property type="evidence" value="ECO:0007669"/>
    <property type="project" value="UniProtKB-UniRule"/>
</dbReference>
<proteinExistence type="predicted"/>
<keyword evidence="4 12" id="KW-0255">Endonuclease</keyword>
<evidence type="ECO:0000259" key="14">
    <source>
        <dbReference type="PROSITE" id="PS51749"/>
    </source>
</evidence>
<dbReference type="Pfam" id="PF18470">
    <property type="entry name" value="Cas9_a"/>
    <property type="match status" value="1"/>
</dbReference>
<keyword evidence="8" id="KW-0051">Antiviral defense</keyword>
<dbReference type="SMART" id="SM00507">
    <property type="entry name" value="HNHc"/>
    <property type="match status" value="1"/>
</dbReference>
<evidence type="ECO:0000256" key="12">
    <source>
        <dbReference type="PROSITE-ProRule" id="PRU01085"/>
    </source>
</evidence>
<keyword evidence="7" id="KW-0694">RNA-binding</keyword>
<dbReference type="GO" id="GO:0004519">
    <property type="term" value="F:endonuclease activity"/>
    <property type="evidence" value="ECO:0007669"/>
    <property type="project" value="UniProtKB-UniRule"/>
</dbReference>
<reference evidence="15 16" key="1">
    <citation type="submission" date="2020-03" db="EMBL/GenBank/DDBJ databases">
        <title>Complete genome of Arcanobacterium buesumensis sp. nov. strain 2701.</title>
        <authorList>
            <person name="Borowiak M."/>
            <person name="Alssahen M."/>
            <person name="Laemmler C."/>
            <person name="Malorny B."/>
            <person name="Hassan A."/>
            <person name="Prenger-Berninghoff E."/>
            <person name="Ploetz M."/>
            <person name="Abdulmawjood A."/>
        </authorList>
    </citation>
    <scope>NUCLEOTIDE SEQUENCE [LARGE SCALE GENOMIC DNA]</scope>
    <source>
        <strain evidence="15 16">2701</strain>
    </source>
</reference>
<evidence type="ECO:0000256" key="11">
    <source>
        <dbReference type="ARBA" id="ARBA00046380"/>
    </source>
</evidence>
<evidence type="ECO:0000256" key="7">
    <source>
        <dbReference type="ARBA" id="ARBA00022884"/>
    </source>
</evidence>
<dbReference type="Pfam" id="PF18525">
    <property type="entry name" value="Cas9_C"/>
    <property type="match status" value="1"/>
</dbReference>
<dbReference type="InterPro" id="IPR028629">
    <property type="entry name" value="Cas9"/>
</dbReference>
<dbReference type="GO" id="GO:0051607">
    <property type="term" value="P:defense response to virus"/>
    <property type="evidence" value="ECO:0007669"/>
    <property type="project" value="UniProtKB-KW"/>
</dbReference>
<dbReference type="InterPro" id="IPR033114">
    <property type="entry name" value="HNH_CAS9"/>
</dbReference>
<comment type="subunit">
    <text evidence="11">Monomer. Binds crRNA and tracrRNA.</text>
</comment>
<dbReference type="Proteomes" id="UP000502298">
    <property type="component" value="Chromosome"/>
</dbReference>
<dbReference type="Gene3D" id="1.10.30.50">
    <property type="match status" value="1"/>
</dbReference>
<keyword evidence="10" id="KW-0464">Manganese</keyword>
<dbReference type="InterPro" id="IPR041383">
    <property type="entry name" value="RuvC_III"/>
</dbReference>
<feature type="domain" description="HNH Cas9-type" evidence="14">
    <location>
        <begin position="511"/>
        <end position="672"/>
    </location>
</feature>
<dbReference type="Pfam" id="PF18541">
    <property type="entry name" value="RuvC_III"/>
    <property type="match status" value="1"/>
</dbReference>
<keyword evidence="9 12" id="KW-0238">DNA-binding</keyword>
<dbReference type="AlphaFoldDB" id="A0A6H2ENB6"/>
<evidence type="ECO:0000256" key="13">
    <source>
        <dbReference type="SAM" id="MobiDB-lite"/>
    </source>
</evidence>
<dbReference type="Gene3D" id="3.30.420.10">
    <property type="entry name" value="Ribonuclease H-like superfamily/Ribonuclease H"/>
    <property type="match status" value="3"/>
</dbReference>
<keyword evidence="6" id="KW-0460">Magnesium</keyword>
<dbReference type="InterPro" id="IPR003615">
    <property type="entry name" value="HNH_nuc"/>
</dbReference>
<dbReference type="Pfam" id="PF17893">
    <property type="entry name" value="Cas9_b_hairpin"/>
    <property type="match status" value="1"/>
</dbReference>
<name>A0A6H2ENB6_9ACTO</name>
<dbReference type="InterPro" id="IPR041217">
    <property type="entry name" value="Cas9_C"/>
</dbReference>
<evidence type="ECO:0000256" key="9">
    <source>
        <dbReference type="ARBA" id="ARBA00023125"/>
    </source>
</evidence>
<protein>
    <submittedName>
        <fullName evidence="15">HNH endonuclease</fullName>
    </submittedName>
</protein>
<dbReference type="InterPro" id="IPR041225">
    <property type="entry name" value="Cas9_Topo"/>
</dbReference>
<evidence type="ECO:0000256" key="6">
    <source>
        <dbReference type="ARBA" id="ARBA00022842"/>
    </source>
</evidence>
<dbReference type="NCBIfam" id="TIGR01865">
    <property type="entry name" value="cas_Csn1"/>
    <property type="match status" value="1"/>
</dbReference>
<keyword evidence="3" id="KW-0479">Metal-binding</keyword>
<dbReference type="PROSITE" id="PS51749">
    <property type="entry name" value="HNH_CAS9"/>
    <property type="match status" value="1"/>
</dbReference>
<dbReference type="Pfam" id="PF17894">
    <property type="entry name" value="Cas9_Topo"/>
    <property type="match status" value="1"/>
</dbReference>
<dbReference type="GO" id="GO:0003677">
    <property type="term" value="F:DNA binding"/>
    <property type="evidence" value="ECO:0007669"/>
    <property type="project" value="UniProtKB-UniRule"/>
</dbReference>
<dbReference type="Pfam" id="PF01844">
    <property type="entry name" value="HNH"/>
    <property type="match status" value="1"/>
</dbReference>
<feature type="region of interest" description="Disordered" evidence="13">
    <location>
        <begin position="331"/>
        <end position="351"/>
    </location>
</feature>
<gene>
    <name evidence="15" type="ORF">HC352_08680</name>
</gene>
<evidence type="ECO:0000256" key="1">
    <source>
        <dbReference type="ARBA" id="ARBA00001946"/>
    </source>
</evidence>
<comment type="cofactor">
    <cofactor evidence="1">
        <name>Mg(2+)</name>
        <dbReference type="ChEBI" id="CHEBI:18420"/>
    </cofactor>
</comment>
<dbReference type="InterPro" id="IPR040796">
    <property type="entry name" value="Cas9_b_hairpin"/>
</dbReference>
<dbReference type="KEGG" id="arca:HC352_08680"/>
<evidence type="ECO:0000313" key="15">
    <source>
        <dbReference type="EMBL" id="QJC22566.1"/>
    </source>
</evidence>
<dbReference type="GO" id="GO:0016787">
    <property type="term" value="F:hydrolase activity"/>
    <property type="evidence" value="ECO:0007669"/>
    <property type="project" value="UniProtKB-KW"/>
</dbReference>
<organism evidence="15 16">
    <name type="scientific">Arcanobacterium buesumense</name>
    <dbReference type="NCBI Taxonomy" id="2722751"/>
    <lineage>
        <taxon>Bacteria</taxon>
        <taxon>Bacillati</taxon>
        <taxon>Actinomycetota</taxon>
        <taxon>Actinomycetes</taxon>
        <taxon>Actinomycetales</taxon>
        <taxon>Actinomycetaceae</taxon>
        <taxon>Arcanobacterium</taxon>
    </lineage>
</organism>
<dbReference type="InterPro" id="IPR002711">
    <property type="entry name" value="HNH"/>
</dbReference>
<dbReference type="GO" id="GO:0008270">
    <property type="term" value="F:zinc ion binding"/>
    <property type="evidence" value="ECO:0007669"/>
    <property type="project" value="InterPro"/>
</dbReference>
<dbReference type="Gene3D" id="3.30.70.3520">
    <property type="match status" value="1"/>
</dbReference>
<dbReference type="EMBL" id="CP050804">
    <property type="protein sequence ID" value="QJC22566.1"/>
    <property type="molecule type" value="Genomic_DNA"/>
</dbReference>
<evidence type="ECO:0000256" key="5">
    <source>
        <dbReference type="ARBA" id="ARBA00022801"/>
    </source>
</evidence>
<evidence type="ECO:0000256" key="4">
    <source>
        <dbReference type="ARBA" id="ARBA00022759"/>
    </source>
</evidence>
<dbReference type="InterPro" id="IPR040619">
    <property type="entry name" value="Cas9_alpha-helical_lobe"/>
</dbReference>
<keyword evidence="5 12" id="KW-0378">Hydrolase</keyword>
<evidence type="ECO:0000313" key="16">
    <source>
        <dbReference type="Proteomes" id="UP000502298"/>
    </source>
</evidence>
<dbReference type="RefSeq" id="WP_168918488.1">
    <property type="nucleotide sequence ID" value="NZ_CP050804.1"/>
</dbReference>
<keyword evidence="16" id="KW-1185">Reference proteome</keyword>
<evidence type="ECO:0000256" key="10">
    <source>
        <dbReference type="ARBA" id="ARBA00023211"/>
    </source>
</evidence>
<dbReference type="InterPro" id="IPR036397">
    <property type="entry name" value="RNaseH_sf"/>
</dbReference>